<reference evidence="2 3" key="1">
    <citation type="submission" date="2018-09" db="EMBL/GenBank/DDBJ databases">
        <title>The draft genome of Acinetobacter sp. strains.</title>
        <authorList>
            <person name="Qin J."/>
            <person name="Feng Y."/>
            <person name="Zong Z."/>
        </authorList>
    </citation>
    <scope>NUCLEOTIDE SEQUENCE [LARGE SCALE GENOMIC DNA]</scope>
    <source>
        <strain evidence="2 3">WCHAc060005</strain>
    </source>
</reference>
<dbReference type="CDD" id="cd09111">
    <property type="entry name" value="PLDc_ymdC_like_1"/>
    <property type="match status" value="1"/>
</dbReference>
<dbReference type="Pfam" id="PF13091">
    <property type="entry name" value="PLDc_2"/>
    <property type="match status" value="2"/>
</dbReference>
<gene>
    <name evidence="2" type="ORF">D9K81_04690</name>
</gene>
<dbReference type="PANTHER" id="PTHR21248:SF12">
    <property type="entry name" value="CARDIOLIPIN SYNTHASE C"/>
    <property type="match status" value="1"/>
</dbReference>
<dbReference type="PROSITE" id="PS50035">
    <property type="entry name" value="PLD"/>
    <property type="match status" value="2"/>
</dbReference>
<dbReference type="SMART" id="SM00155">
    <property type="entry name" value="PLDc"/>
    <property type="match status" value="2"/>
</dbReference>
<dbReference type="CDD" id="cd09113">
    <property type="entry name" value="PLDc_ymdC_like_2"/>
    <property type="match status" value="1"/>
</dbReference>
<feature type="domain" description="PLD phosphodiesterase" evidence="1">
    <location>
        <begin position="138"/>
        <end position="165"/>
    </location>
</feature>
<dbReference type="InterPro" id="IPR025202">
    <property type="entry name" value="PLD-like_dom"/>
</dbReference>
<protein>
    <submittedName>
        <fullName evidence="2">Phospholipase D family protein</fullName>
    </submittedName>
</protein>
<dbReference type="EMBL" id="RCHC01000004">
    <property type="protein sequence ID" value="RLL23225.1"/>
    <property type="molecule type" value="Genomic_DNA"/>
</dbReference>
<dbReference type="SUPFAM" id="SSF56024">
    <property type="entry name" value="Phospholipase D/nuclease"/>
    <property type="match status" value="2"/>
</dbReference>
<accession>A0ABX9TYV6</accession>
<proteinExistence type="predicted"/>
<name>A0ABX9TYV6_9GAMM</name>
<evidence type="ECO:0000259" key="1">
    <source>
        <dbReference type="PROSITE" id="PS50035"/>
    </source>
</evidence>
<dbReference type="Proteomes" id="UP000280271">
    <property type="component" value="Unassembled WGS sequence"/>
</dbReference>
<feature type="domain" description="PLD phosphodiesterase" evidence="1">
    <location>
        <begin position="383"/>
        <end position="409"/>
    </location>
</feature>
<dbReference type="Gene3D" id="3.30.870.10">
    <property type="entry name" value="Endonuclease Chain A"/>
    <property type="match status" value="2"/>
</dbReference>
<sequence>MNQSAKDKPISVASTHWFNDENSAVALSKGQTAFLPLDDAFMSIASRIHLIRNAKNHIDLQYYIWKDDFIGHMMLQELLRAADRGVKVRLLIDDQNGTQLDDTLKVLALHPNFSIKIFNPYKYRHFRAIDYAFRLKHVNHRMHNKLIIADGAIAVTGGRNISREYFDASENFQFTDLDILFYGTAVQEANTVFQQFWNDDLSYGVPQLLGESSTEDLRELRRLYELDAVHKNNVENRIEYAQKILSKNLEQKQIRWAPAHFIADNPNKIRGEAQGQQLIYKQIQQSMGIPKQNMELVSAYFVPTQKGTDYLSALAQNKVKVRVLTNSLAANDVAIVHSFYQKYRQDLLKNGVKMYEFKPYIERNKRTWYEVMTGNIIPAKGKNASSLHAKFFDIDGMVFIGSFNFDPRSANLNTEVGLVVESEQLQNEISASLDHYLPHIAYEVKLDQNNNLIWLEQKNDGSIKEWKHEPETTTLQRLSMKWVSYLPIEWLM</sequence>
<keyword evidence="3" id="KW-1185">Reference proteome</keyword>
<comment type="caution">
    <text evidence="2">The sequence shown here is derived from an EMBL/GenBank/DDBJ whole genome shotgun (WGS) entry which is preliminary data.</text>
</comment>
<evidence type="ECO:0000313" key="2">
    <source>
        <dbReference type="EMBL" id="RLL23225.1"/>
    </source>
</evidence>
<evidence type="ECO:0000313" key="3">
    <source>
        <dbReference type="Proteomes" id="UP000280271"/>
    </source>
</evidence>
<dbReference type="InterPro" id="IPR001736">
    <property type="entry name" value="PLipase_D/transphosphatidylase"/>
</dbReference>
<dbReference type="PANTHER" id="PTHR21248">
    <property type="entry name" value="CARDIOLIPIN SYNTHASE"/>
    <property type="match status" value="1"/>
</dbReference>
<organism evidence="2 3">
    <name type="scientific">Acinetobacter chengduensis</name>
    <dbReference type="NCBI Taxonomy" id="2420890"/>
    <lineage>
        <taxon>Bacteria</taxon>
        <taxon>Pseudomonadati</taxon>
        <taxon>Pseudomonadota</taxon>
        <taxon>Gammaproteobacteria</taxon>
        <taxon>Moraxellales</taxon>
        <taxon>Moraxellaceae</taxon>
        <taxon>Acinetobacter</taxon>
    </lineage>
</organism>